<gene>
    <name evidence="1" type="ORF">BCM14_0604</name>
</gene>
<proteinExistence type="predicted"/>
<comment type="caution">
    <text evidence="1">The sequence shown here is derived from an EMBL/GenBank/DDBJ whole genome shotgun (WGS) entry which is preliminary data.</text>
</comment>
<name>A0A2T0XJR6_9BURK</name>
<organism evidence="1 2">
    <name type="scientific">Jezberella montanilacus</name>
    <dbReference type="NCBI Taxonomy" id="323426"/>
    <lineage>
        <taxon>Bacteria</taxon>
        <taxon>Pseudomonadati</taxon>
        <taxon>Pseudomonadota</taxon>
        <taxon>Betaproteobacteria</taxon>
        <taxon>Burkholderiales</taxon>
        <taxon>Alcaligenaceae</taxon>
        <taxon>Jezberella</taxon>
    </lineage>
</organism>
<dbReference type="EMBL" id="PVTV01000011">
    <property type="protein sequence ID" value="PRY99162.1"/>
    <property type="molecule type" value="Genomic_DNA"/>
</dbReference>
<dbReference type="RefSeq" id="WP_106226494.1">
    <property type="nucleotide sequence ID" value="NZ_PVTV01000011.1"/>
</dbReference>
<evidence type="ECO:0000313" key="1">
    <source>
        <dbReference type="EMBL" id="PRY99162.1"/>
    </source>
</evidence>
<dbReference type="AlphaFoldDB" id="A0A2T0XJR6"/>
<sequence length="96" mass="10815">MPKLKPEHVHVTEAEDAAITAAAMSDPDALPLSDQEWETVKPLIRIGRPKATITKERITIRLSRDILSQFRASGDGWQTRIDCALRQYINEHPIQG</sequence>
<dbReference type="InterPro" id="IPR025528">
    <property type="entry name" value="BrnA_antitoxin"/>
</dbReference>
<reference evidence="1 2" key="1">
    <citation type="submission" date="2018-03" db="EMBL/GenBank/DDBJ databases">
        <title>Genomic Encyclopedia of Type Strains, Phase III (KMG-III): the genomes of soil and plant-associated and newly described type strains.</title>
        <authorList>
            <person name="Whitman W."/>
        </authorList>
    </citation>
    <scope>NUCLEOTIDE SEQUENCE [LARGE SCALE GENOMIC DNA]</scope>
    <source>
        <strain evidence="1 2">MWH-P2sevCIIIb</strain>
    </source>
</reference>
<dbReference type="OrthoDB" id="9796641at2"/>
<dbReference type="Proteomes" id="UP000238308">
    <property type="component" value="Unassembled WGS sequence"/>
</dbReference>
<dbReference type="Pfam" id="PF14384">
    <property type="entry name" value="BrnA_antitoxin"/>
    <property type="match status" value="1"/>
</dbReference>
<protein>
    <submittedName>
        <fullName evidence="1">BrnA antitoxin of type II toxin-antitoxin system</fullName>
    </submittedName>
</protein>
<accession>A0A2T0XJR6</accession>
<evidence type="ECO:0000313" key="2">
    <source>
        <dbReference type="Proteomes" id="UP000238308"/>
    </source>
</evidence>
<keyword evidence="2" id="KW-1185">Reference proteome</keyword>